<evidence type="ECO:0000313" key="3">
    <source>
        <dbReference type="EMBL" id="CAG7828594.1"/>
    </source>
</evidence>
<comment type="caution">
    <text evidence="3">The sequence shown here is derived from an EMBL/GenBank/DDBJ whole genome shotgun (WGS) entry which is preliminary data.</text>
</comment>
<accession>A0A8J2L4F0</accession>
<evidence type="ECO:0000256" key="1">
    <source>
        <dbReference type="SAM" id="MobiDB-lite"/>
    </source>
</evidence>
<dbReference type="Proteomes" id="UP000708208">
    <property type="component" value="Unassembled WGS sequence"/>
</dbReference>
<dbReference type="AlphaFoldDB" id="A0A8J2L4F0"/>
<name>A0A8J2L4F0_9HEXA</name>
<feature type="compositionally biased region" description="Basic and acidic residues" evidence="1">
    <location>
        <begin position="109"/>
        <end position="119"/>
    </location>
</feature>
<sequence length="119" mass="13346">MRTLFLLPLYLSICVAVPQVLHNYNSAQAVVQQQDISLANSQQPAITRINPQQTSDANYVQQITLLLNQLTQLIQQAGAKPRNAGTIASTTRTSNLGPLGQIFKRKNRRSTELNNRRYK</sequence>
<evidence type="ECO:0000313" key="4">
    <source>
        <dbReference type="Proteomes" id="UP000708208"/>
    </source>
</evidence>
<keyword evidence="2" id="KW-0732">Signal</keyword>
<gene>
    <name evidence="3" type="ORF">AFUS01_LOCUS38512</name>
</gene>
<organism evidence="3 4">
    <name type="scientific">Allacma fusca</name>
    <dbReference type="NCBI Taxonomy" id="39272"/>
    <lineage>
        <taxon>Eukaryota</taxon>
        <taxon>Metazoa</taxon>
        <taxon>Ecdysozoa</taxon>
        <taxon>Arthropoda</taxon>
        <taxon>Hexapoda</taxon>
        <taxon>Collembola</taxon>
        <taxon>Symphypleona</taxon>
        <taxon>Sminthuridae</taxon>
        <taxon>Allacma</taxon>
    </lineage>
</organism>
<evidence type="ECO:0000256" key="2">
    <source>
        <dbReference type="SAM" id="SignalP"/>
    </source>
</evidence>
<keyword evidence="4" id="KW-1185">Reference proteome</keyword>
<feature type="region of interest" description="Disordered" evidence="1">
    <location>
        <begin position="98"/>
        <end position="119"/>
    </location>
</feature>
<proteinExistence type="predicted"/>
<feature type="chain" id="PRO_5035257635" evidence="2">
    <location>
        <begin position="17"/>
        <end position="119"/>
    </location>
</feature>
<feature type="signal peptide" evidence="2">
    <location>
        <begin position="1"/>
        <end position="16"/>
    </location>
</feature>
<dbReference type="EMBL" id="CAJVCH010548145">
    <property type="protein sequence ID" value="CAG7828594.1"/>
    <property type="molecule type" value="Genomic_DNA"/>
</dbReference>
<protein>
    <submittedName>
        <fullName evidence="3">Uncharacterized protein</fullName>
    </submittedName>
</protein>
<reference evidence="3" key="1">
    <citation type="submission" date="2021-06" db="EMBL/GenBank/DDBJ databases">
        <authorList>
            <person name="Hodson N. C."/>
            <person name="Mongue J. A."/>
            <person name="Jaron S. K."/>
        </authorList>
    </citation>
    <scope>NUCLEOTIDE SEQUENCE</scope>
</reference>